<dbReference type="InterPro" id="IPR031100">
    <property type="entry name" value="LOG_fam"/>
</dbReference>
<keyword evidence="3" id="KW-0378">Hydrolase</keyword>
<dbReference type="AlphaFoldDB" id="A0A098G7D5"/>
<dbReference type="HOGENOM" id="CLU_058336_4_3_6"/>
<dbReference type="PANTHER" id="PTHR31223:SF70">
    <property type="entry name" value="LOG FAMILY PROTEIN YJL055W"/>
    <property type="match status" value="1"/>
</dbReference>
<sequence>MNNTEIMVSPTIGIYLGSHMGNNLSFKNAIIALGKGAAERGYTVVYGGGGTGLMGLLAETVKSHGGTVIGITTEHLAEIEKPYDFLDELHVVHSMYERKRLIHEKSSRFLAMPGGIGTFDELFETWCSIKIGVLKKPLGLVNIEGYFNPMLQFVTACTRYDLVNERDVKIPTVYDGVCAYLKSLDEEQQGEFVEVYSNLNSAHTQNKYNPIEA</sequence>
<evidence type="ECO:0000256" key="3">
    <source>
        <dbReference type="RuleBase" id="RU363015"/>
    </source>
</evidence>
<gene>
    <name evidence="4" type="ORF">LFA_3024</name>
</gene>
<dbReference type="NCBIfam" id="TIGR00730">
    <property type="entry name" value="Rossman fold protein, TIGR00730 family"/>
    <property type="match status" value="1"/>
</dbReference>
<evidence type="ECO:0000256" key="1">
    <source>
        <dbReference type="ARBA" id="ARBA00000274"/>
    </source>
</evidence>
<evidence type="ECO:0000313" key="5">
    <source>
        <dbReference type="Proteomes" id="UP000032430"/>
    </source>
</evidence>
<dbReference type="GO" id="GO:0009691">
    <property type="term" value="P:cytokinin biosynthetic process"/>
    <property type="evidence" value="ECO:0007669"/>
    <property type="project" value="UniProtKB-UniRule"/>
</dbReference>
<comment type="catalytic activity">
    <reaction evidence="1">
        <text>AMP + H2O = D-ribose 5-phosphate + adenine</text>
        <dbReference type="Rhea" id="RHEA:20129"/>
        <dbReference type="ChEBI" id="CHEBI:15377"/>
        <dbReference type="ChEBI" id="CHEBI:16708"/>
        <dbReference type="ChEBI" id="CHEBI:78346"/>
        <dbReference type="ChEBI" id="CHEBI:456215"/>
        <dbReference type="EC" id="3.2.2.4"/>
    </reaction>
</comment>
<proteinExistence type="inferred from homology"/>
<dbReference type="PANTHER" id="PTHR31223">
    <property type="entry name" value="LOG FAMILY PROTEIN YJL055W"/>
    <property type="match status" value="1"/>
</dbReference>
<organism evidence="4 5">
    <name type="scientific">Legionella fallonii LLAP-10</name>
    <dbReference type="NCBI Taxonomy" id="1212491"/>
    <lineage>
        <taxon>Bacteria</taxon>
        <taxon>Pseudomonadati</taxon>
        <taxon>Pseudomonadota</taxon>
        <taxon>Gammaproteobacteria</taxon>
        <taxon>Legionellales</taxon>
        <taxon>Legionellaceae</taxon>
        <taxon>Legionella</taxon>
    </lineage>
</organism>
<dbReference type="OrthoDB" id="9801098at2"/>
<keyword evidence="3" id="KW-0203">Cytokinin biosynthesis</keyword>
<name>A0A098G7D5_9GAMM</name>
<accession>A0A098G7D5</accession>
<dbReference type="Proteomes" id="UP000032430">
    <property type="component" value="Chromosome I"/>
</dbReference>
<dbReference type="KEGG" id="lfa:LFA_3024"/>
<dbReference type="GO" id="GO:0008714">
    <property type="term" value="F:AMP nucleosidase activity"/>
    <property type="evidence" value="ECO:0007669"/>
    <property type="project" value="UniProtKB-EC"/>
</dbReference>
<dbReference type="Gene3D" id="3.40.50.450">
    <property type="match status" value="1"/>
</dbReference>
<dbReference type="EMBL" id="LN614827">
    <property type="protein sequence ID" value="CEG58373.1"/>
    <property type="molecule type" value="Genomic_DNA"/>
</dbReference>
<dbReference type="STRING" id="1212491.LFA_3024"/>
<keyword evidence="5" id="KW-1185">Reference proteome</keyword>
<evidence type="ECO:0000256" key="2">
    <source>
        <dbReference type="ARBA" id="ARBA00006763"/>
    </source>
</evidence>
<dbReference type="InterPro" id="IPR005269">
    <property type="entry name" value="LOG"/>
</dbReference>
<protein>
    <recommendedName>
        <fullName evidence="3">Cytokinin riboside 5'-monophosphate phosphoribohydrolase</fullName>
        <ecNumber evidence="3">3.2.2.n1</ecNumber>
    </recommendedName>
</protein>
<dbReference type="EC" id="3.2.2.n1" evidence="3"/>
<dbReference type="GO" id="GO:0005829">
    <property type="term" value="C:cytosol"/>
    <property type="evidence" value="ECO:0007669"/>
    <property type="project" value="TreeGrafter"/>
</dbReference>
<reference evidence="5" key="1">
    <citation type="submission" date="2014-09" db="EMBL/GenBank/DDBJ databases">
        <authorList>
            <person name="Gomez-Valero L."/>
        </authorList>
    </citation>
    <scope>NUCLEOTIDE SEQUENCE [LARGE SCALE GENOMIC DNA]</scope>
    <source>
        <strain evidence="5">ATCC700992</strain>
    </source>
</reference>
<dbReference type="RefSeq" id="WP_045096703.1">
    <property type="nucleotide sequence ID" value="NZ_LN614827.1"/>
</dbReference>
<evidence type="ECO:0000313" key="4">
    <source>
        <dbReference type="EMBL" id="CEG58373.1"/>
    </source>
</evidence>
<dbReference type="Pfam" id="PF03641">
    <property type="entry name" value="Lysine_decarbox"/>
    <property type="match status" value="1"/>
</dbReference>
<dbReference type="SUPFAM" id="SSF102405">
    <property type="entry name" value="MCP/YpsA-like"/>
    <property type="match status" value="1"/>
</dbReference>
<comment type="similarity">
    <text evidence="2 3">Belongs to the LOG family.</text>
</comment>